<dbReference type="PANTHER" id="PTHR30582">
    <property type="entry name" value="L,D-TRANSPEPTIDASE"/>
    <property type="match status" value="1"/>
</dbReference>
<dbReference type="Proteomes" id="UP000549457">
    <property type="component" value="Unassembled WGS sequence"/>
</dbReference>
<dbReference type="UniPathway" id="UPA00219"/>
<keyword evidence="8 9" id="KW-0961">Cell wall biogenesis/degradation</keyword>
<protein>
    <recommendedName>
        <fullName evidence="10">L,D-TPase catalytic domain-containing protein</fullName>
    </recommendedName>
</protein>
<comment type="caution">
    <text evidence="11">The sequence shown here is derived from an EMBL/GenBank/DDBJ whole genome shotgun (WGS) entry which is preliminary data.</text>
</comment>
<dbReference type="InterPro" id="IPR050979">
    <property type="entry name" value="LD-transpeptidase"/>
</dbReference>
<dbReference type="EMBL" id="JACHFM010000003">
    <property type="protein sequence ID" value="MBB5222879.1"/>
    <property type="molecule type" value="Genomic_DNA"/>
</dbReference>
<reference evidence="11 12" key="1">
    <citation type="submission" date="2020-08" db="EMBL/GenBank/DDBJ databases">
        <title>Genomic Encyclopedia of Type Strains, Phase IV (KMG-IV): sequencing the most valuable type-strain genomes for metagenomic binning, comparative biology and taxonomic classification.</title>
        <authorList>
            <person name="Goeker M."/>
        </authorList>
    </citation>
    <scope>NUCLEOTIDE SEQUENCE [LARGE SCALE GENOMIC DNA]</scope>
    <source>
        <strain evidence="11 12">DSM 101730</strain>
    </source>
</reference>
<dbReference type="InterPro" id="IPR038063">
    <property type="entry name" value="Transpep_catalytic_dom"/>
</dbReference>
<comment type="pathway">
    <text evidence="1 9">Cell wall biogenesis; peptidoglycan biosynthesis.</text>
</comment>
<proteinExistence type="inferred from homology"/>
<dbReference type="InterPro" id="IPR005490">
    <property type="entry name" value="LD_TPept_cat_dom"/>
</dbReference>
<name>A0A840SIK8_9RHOB</name>
<evidence type="ECO:0000256" key="8">
    <source>
        <dbReference type="ARBA" id="ARBA00023316"/>
    </source>
</evidence>
<evidence type="ECO:0000256" key="7">
    <source>
        <dbReference type="ARBA" id="ARBA00022984"/>
    </source>
</evidence>
<dbReference type="AlphaFoldDB" id="A0A840SIK8"/>
<dbReference type="GO" id="GO:0005576">
    <property type="term" value="C:extracellular region"/>
    <property type="evidence" value="ECO:0007669"/>
    <property type="project" value="TreeGrafter"/>
</dbReference>
<evidence type="ECO:0000313" key="11">
    <source>
        <dbReference type="EMBL" id="MBB5222879.1"/>
    </source>
</evidence>
<dbReference type="GO" id="GO:0008360">
    <property type="term" value="P:regulation of cell shape"/>
    <property type="evidence" value="ECO:0007669"/>
    <property type="project" value="UniProtKB-UniRule"/>
</dbReference>
<dbReference type="GO" id="GO:0018104">
    <property type="term" value="P:peptidoglycan-protein cross-linking"/>
    <property type="evidence" value="ECO:0007669"/>
    <property type="project" value="TreeGrafter"/>
</dbReference>
<keyword evidence="4" id="KW-0808">Transferase</keyword>
<feature type="domain" description="L,D-TPase catalytic" evidence="10">
    <location>
        <begin position="63"/>
        <end position="193"/>
    </location>
</feature>
<dbReference type="PROSITE" id="PS52029">
    <property type="entry name" value="LD_TPASE"/>
    <property type="match status" value="1"/>
</dbReference>
<keyword evidence="6 9" id="KW-0133">Cell shape</keyword>
<sequence length="193" mass="21835">MQDNVLSRRQFAALAFSAGATFAASPSWAREELTSSEGGAAKWRISGLRSRDWRDHFPSLKNDAILAVIDDRALHYWGEDGFYRIYPTSVPLSDEMTRRGRTEVVFKRPAPDWRPTPSMIERNPDLPRYVGPGPENPLGIRALNLSWQYYLIHGTNDIRKIGRQSSSGCIGLYNEHITEVFDRAKVGTQVVLI</sequence>
<dbReference type="GO" id="GO:0016757">
    <property type="term" value="F:glycosyltransferase activity"/>
    <property type="evidence" value="ECO:0007669"/>
    <property type="project" value="UniProtKB-KW"/>
</dbReference>
<evidence type="ECO:0000256" key="3">
    <source>
        <dbReference type="ARBA" id="ARBA00022676"/>
    </source>
</evidence>
<evidence type="ECO:0000256" key="1">
    <source>
        <dbReference type="ARBA" id="ARBA00004752"/>
    </source>
</evidence>
<evidence type="ECO:0000256" key="4">
    <source>
        <dbReference type="ARBA" id="ARBA00022679"/>
    </source>
</evidence>
<evidence type="ECO:0000256" key="9">
    <source>
        <dbReference type="PROSITE-ProRule" id="PRU01373"/>
    </source>
</evidence>
<keyword evidence="5" id="KW-0378">Hydrolase</keyword>
<feature type="active site" description="Proton donor/acceptor" evidence="9">
    <location>
        <position position="153"/>
    </location>
</feature>
<comment type="similarity">
    <text evidence="2">Belongs to the YkuD family.</text>
</comment>
<feature type="active site" description="Nucleophile" evidence="9">
    <location>
        <position position="169"/>
    </location>
</feature>
<dbReference type="CDD" id="cd16913">
    <property type="entry name" value="YkuD_like"/>
    <property type="match status" value="1"/>
</dbReference>
<evidence type="ECO:0000256" key="6">
    <source>
        <dbReference type="ARBA" id="ARBA00022960"/>
    </source>
</evidence>
<dbReference type="Pfam" id="PF03734">
    <property type="entry name" value="YkuD"/>
    <property type="match status" value="1"/>
</dbReference>
<keyword evidence="7 9" id="KW-0573">Peptidoglycan synthesis</keyword>
<gene>
    <name evidence="11" type="ORF">HNP73_002826</name>
</gene>
<keyword evidence="3" id="KW-0328">Glycosyltransferase</keyword>
<dbReference type="InterPro" id="IPR006311">
    <property type="entry name" value="TAT_signal"/>
</dbReference>
<dbReference type="PANTHER" id="PTHR30582:SF24">
    <property type="entry name" value="L,D-TRANSPEPTIDASE ERFK_SRFK-RELATED"/>
    <property type="match status" value="1"/>
</dbReference>
<dbReference type="Gene3D" id="2.40.440.10">
    <property type="entry name" value="L,D-transpeptidase catalytic domain-like"/>
    <property type="match status" value="1"/>
</dbReference>
<dbReference type="GO" id="GO:0071972">
    <property type="term" value="F:peptidoglycan L,D-transpeptidase activity"/>
    <property type="evidence" value="ECO:0007669"/>
    <property type="project" value="TreeGrafter"/>
</dbReference>
<organism evidence="11 12">
    <name type="scientific">Amaricoccus macauensis</name>
    <dbReference type="NCBI Taxonomy" id="57001"/>
    <lineage>
        <taxon>Bacteria</taxon>
        <taxon>Pseudomonadati</taxon>
        <taxon>Pseudomonadota</taxon>
        <taxon>Alphaproteobacteria</taxon>
        <taxon>Rhodobacterales</taxon>
        <taxon>Paracoccaceae</taxon>
        <taxon>Amaricoccus</taxon>
    </lineage>
</organism>
<dbReference type="SUPFAM" id="SSF141523">
    <property type="entry name" value="L,D-transpeptidase catalytic domain-like"/>
    <property type="match status" value="1"/>
</dbReference>
<keyword evidence="12" id="KW-1185">Reference proteome</keyword>
<dbReference type="PROSITE" id="PS51318">
    <property type="entry name" value="TAT"/>
    <property type="match status" value="1"/>
</dbReference>
<accession>A0A840SIK8</accession>
<dbReference type="GO" id="GO:0071555">
    <property type="term" value="P:cell wall organization"/>
    <property type="evidence" value="ECO:0007669"/>
    <property type="project" value="UniProtKB-UniRule"/>
</dbReference>
<evidence type="ECO:0000256" key="5">
    <source>
        <dbReference type="ARBA" id="ARBA00022801"/>
    </source>
</evidence>
<evidence type="ECO:0000259" key="10">
    <source>
        <dbReference type="PROSITE" id="PS52029"/>
    </source>
</evidence>
<dbReference type="RefSeq" id="WP_184150802.1">
    <property type="nucleotide sequence ID" value="NZ_JACHFM010000003.1"/>
</dbReference>
<evidence type="ECO:0000256" key="2">
    <source>
        <dbReference type="ARBA" id="ARBA00005992"/>
    </source>
</evidence>
<evidence type="ECO:0000313" key="12">
    <source>
        <dbReference type="Proteomes" id="UP000549457"/>
    </source>
</evidence>